<keyword evidence="3" id="KW-1185">Reference proteome</keyword>
<evidence type="ECO:0000313" key="2">
    <source>
        <dbReference type="EMBL" id="OAQ35890.1"/>
    </source>
</evidence>
<name>A0A197KEF5_9FUNG</name>
<proteinExistence type="predicted"/>
<gene>
    <name evidence="2" type="ORF">K457DRAFT_120651</name>
</gene>
<dbReference type="Proteomes" id="UP000078512">
    <property type="component" value="Unassembled WGS sequence"/>
</dbReference>
<keyword evidence="1" id="KW-1133">Transmembrane helix</keyword>
<keyword evidence="1" id="KW-0812">Transmembrane</keyword>
<protein>
    <submittedName>
        <fullName evidence="2">Uncharacterized protein</fullName>
    </submittedName>
</protein>
<dbReference type="EMBL" id="KV442013">
    <property type="protein sequence ID" value="OAQ35890.1"/>
    <property type="molecule type" value="Genomic_DNA"/>
</dbReference>
<feature type="transmembrane region" description="Helical" evidence="1">
    <location>
        <begin position="118"/>
        <end position="137"/>
    </location>
</feature>
<dbReference type="AlphaFoldDB" id="A0A197KEF5"/>
<evidence type="ECO:0000256" key="1">
    <source>
        <dbReference type="SAM" id="Phobius"/>
    </source>
</evidence>
<accession>A0A197KEF5</accession>
<reference evidence="2 3" key="1">
    <citation type="submission" date="2016-05" db="EMBL/GenBank/DDBJ databases">
        <title>Genome sequencing reveals origins of a unique bacterial endosymbiosis in the earliest lineages of terrestrial Fungi.</title>
        <authorList>
            <consortium name="DOE Joint Genome Institute"/>
            <person name="Uehling J."/>
            <person name="Gryganskyi A."/>
            <person name="Hameed K."/>
            <person name="Tschaplinski T."/>
            <person name="Misztal P."/>
            <person name="Wu S."/>
            <person name="Desiro A."/>
            <person name="Vande Pol N."/>
            <person name="Du Z.-Y."/>
            <person name="Zienkiewicz A."/>
            <person name="Zienkiewicz K."/>
            <person name="Morin E."/>
            <person name="Tisserant E."/>
            <person name="Splivallo R."/>
            <person name="Hainaut M."/>
            <person name="Henrissat B."/>
            <person name="Ohm R."/>
            <person name="Kuo A."/>
            <person name="Yan J."/>
            <person name="Lipzen A."/>
            <person name="Nolan M."/>
            <person name="Labutti K."/>
            <person name="Barry K."/>
            <person name="Goldstein A."/>
            <person name="Labbe J."/>
            <person name="Schadt C."/>
            <person name="Tuskan G."/>
            <person name="Grigoriev I."/>
            <person name="Martin F."/>
            <person name="Vilgalys R."/>
            <person name="Bonito G."/>
        </authorList>
    </citation>
    <scope>NUCLEOTIDE SEQUENCE [LARGE SCALE GENOMIC DNA]</scope>
    <source>
        <strain evidence="2 3">AG-77</strain>
    </source>
</reference>
<organism evidence="2 3">
    <name type="scientific">Linnemannia elongata AG-77</name>
    <dbReference type="NCBI Taxonomy" id="1314771"/>
    <lineage>
        <taxon>Eukaryota</taxon>
        <taxon>Fungi</taxon>
        <taxon>Fungi incertae sedis</taxon>
        <taxon>Mucoromycota</taxon>
        <taxon>Mortierellomycotina</taxon>
        <taxon>Mortierellomycetes</taxon>
        <taxon>Mortierellales</taxon>
        <taxon>Mortierellaceae</taxon>
        <taxon>Linnemannia</taxon>
    </lineage>
</organism>
<evidence type="ECO:0000313" key="3">
    <source>
        <dbReference type="Proteomes" id="UP000078512"/>
    </source>
</evidence>
<feature type="transmembrane region" description="Helical" evidence="1">
    <location>
        <begin position="6"/>
        <end position="24"/>
    </location>
</feature>
<keyword evidence="1" id="KW-0472">Membrane</keyword>
<sequence length="139" mass="15439">MAIALPFALSLCLYLSLSVSLIILRRKRTKAGLPKNELEKLYFDNLLAWSSLTSGNKSSPRASDKDLEFFPCSFYLGMYMDSCQKYPGGVTLRLASVFCTSAVAYPCNMVAYSSGYTICYYCCVIAVVVFGIGKEWLDL</sequence>